<reference evidence="2" key="1">
    <citation type="journal article" date="2013" name="Science">
        <title>The Amborella genome and the evolution of flowering plants.</title>
        <authorList>
            <consortium name="Amborella Genome Project"/>
        </authorList>
    </citation>
    <scope>NUCLEOTIDE SEQUENCE [LARGE SCALE GENOMIC DNA]</scope>
</reference>
<keyword evidence="2" id="KW-1185">Reference proteome</keyword>
<dbReference type="Gramene" id="ERN06277">
    <property type="protein sequence ID" value="ERN06277"/>
    <property type="gene ID" value="AMTR_s00016p00215460"/>
</dbReference>
<evidence type="ECO:0000313" key="2">
    <source>
        <dbReference type="Proteomes" id="UP000017836"/>
    </source>
</evidence>
<organism evidence="1 2">
    <name type="scientific">Amborella trichopoda</name>
    <dbReference type="NCBI Taxonomy" id="13333"/>
    <lineage>
        <taxon>Eukaryota</taxon>
        <taxon>Viridiplantae</taxon>
        <taxon>Streptophyta</taxon>
        <taxon>Embryophyta</taxon>
        <taxon>Tracheophyta</taxon>
        <taxon>Spermatophyta</taxon>
        <taxon>Magnoliopsida</taxon>
        <taxon>Amborellales</taxon>
        <taxon>Amborellaceae</taxon>
        <taxon>Amborella</taxon>
    </lineage>
</organism>
<dbReference type="HOGENOM" id="CLU_2187455_0_0_1"/>
<evidence type="ECO:0000313" key="1">
    <source>
        <dbReference type="EMBL" id="ERN06277.1"/>
    </source>
</evidence>
<name>W1P8T2_AMBTC</name>
<dbReference type="Proteomes" id="UP000017836">
    <property type="component" value="Unassembled WGS sequence"/>
</dbReference>
<accession>W1P8T2</accession>
<gene>
    <name evidence="1" type="ORF">AMTR_s00016p00215460</name>
</gene>
<sequence length="109" mass="12320">MQSEIFLPGTSPIFILKDPKEVPAELVEVEEDELEPPSPRALLRTVRPPSGIRKAFKEPELMDPFNPLTLGCSVDPLAPPPEALDDLEKLLERFQTRRDRQPNLPILAR</sequence>
<protein>
    <submittedName>
        <fullName evidence="1">Uncharacterized protein</fullName>
    </submittedName>
</protein>
<dbReference type="EMBL" id="KI393908">
    <property type="protein sequence ID" value="ERN06277.1"/>
    <property type="molecule type" value="Genomic_DNA"/>
</dbReference>
<proteinExistence type="predicted"/>
<dbReference type="AlphaFoldDB" id="W1P8T2"/>